<feature type="transmembrane region" description="Helical" evidence="1">
    <location>
        <begin position="230"/>
        <end position="250"/>
    </location>
</feature>
<evidence type="ECO:0000256" key="1">
    <source>
        <dbReference type="SAM" id="Phobius"/>
    </source>
</evidence>
<evidence type="ECO:0000313" key="2">
    <source>
        <dbReference type="EMBL" id="MBP3955996.1"/>
    </source>
</evidence>
<keyword evidence="3" id="KW-1185">Reference proteome</keyword>
<dbReference type="RefSeq" id="WP_210654040.1">
    <property type="nucleotide sequence ID" value="NZ_JAGKQQ010000001.1"/>
</dbReference>
<feature type="transmembrane region" description="Helical" evidence="1">
    <location>
        <begin position="54"/>
        <end position="71"/>
    </location>
</feature>
<feature type="transmembrane region" description="Helical" evidence="1">
    <location>
        <begin position="271"/>
        <end position="290"/>
    </location>
</feature>
<keyword evidence="1" id="KW-1133">Transmembrane helix</keyword>
<feature type="transmembrane region" description="Helical" evidence="1">
    <location>
        <begin position="83"/>
        <end position="110"/>
    </location>
</feature>
<reference evidence="2 3" key="1">
    <citation type="submission" date="2021-04" db="EMBL/GenBank/DDBJ databases">
        <authorList>
            <person name="Ivanova A."/>
        </authorList>
    </citation>
    <scope>NUCLEOTIDE SEQUENCE [LARGE SCALE GENOMIC DNA]</scope>
    <source>
        <strain evidence="2 3">G18</strain>
    </source>
</reference>
<keyword evidence="1" id="KW-0812">Transmembrane</keyword>
<evidence type="ECO:0000313" key="3">
    <source>
        <dbReference type="Proteomes" id="UP000676565"/>
    </source>
</evidence>
<protein>
    <submittedName>
        <fullName evidence="2">Uncharacterized protein</fullName>
    </submittedName>
</protein>
<keyword evidence="1" id="KW-0472">Membrane</keyword>
<accession>A0ABS5BQL9</accession>
<feature type="transmembrane region" description="Helical" evidence="1">
    <location>
        <begin position="21"/>
        <end position="42"/>
    </location>
</feature>
<dbReference type="EMBL" id="JAGKQQ010000001">
    <property type="protein sequence ID" value="MBP3955996.1"/>
    <property type="molecule type" value="Genomic_DNA"/>
</dbReference>
<comment type="caution">
    <text evidence="2">The sequence shown here is derived from an EMBL/GenBank/DDBJ whole genome shotgun (WGS) entry which is preliminary data.</text>
</comment>
<feature type="transmembrane region" description="Helical" evidence="1">
    <location>
        <begin position="180"/>
        <end position="198"/>
    </location>
</feature>
<proteinExistence type="predicted"/>
<feature type="transmembrane region" description="Helical" evidence="1">
    <location>
        <begin position="296"/>
        <end position="315"/>
    </location>
</feature>
<name>A0ABS5BQL9_9BACT</name>
<feature type="transmembrane region" description="Helical" evidence="1">
    <location>
        <begin position="205"/>
        <end position="224"/>
    </location>
</feature>
<gene>
    <name evidence="2" type="ORF">J8F10_11940</name>
</gene>
<dbReference type="Proteomes" id="UP000676565">
    <property type="component" value="Unassembled WGS sequence"/>
</dbReference>
<organism evidence="2 3">
    <name type="scientific">Gemmata palustris</name>
    <dbReference type="NCBI Taxonomy" id="2822762"/>
    <lineage>
        <taxon>Bacteria</taxon>
        <taxon>Pseudomonadati</taxon>
        <taxon>Planctomycetota</taxon>
        <taxon>Planctomycetia</taxon>
        <taxon>Gemmatales</taxon>
        <taxon>Gemmataceae</taxon>
        <taxon>Gemmata</taxon>
    </lineage>
</organism>
<sequence>MEDQDRPAPVTAANRGWIVSPVFDLLFLANLGWLLLLLPGLATRTDTAIDFWQVYFLTLPHRWITLVLVLTDTDRRSAQTHKLVAVAALVAVLVTGAFFGTGAFLCLALVDYIWNSWHFASQHAGVLRMYARKVGGGSAWLERWGLRAFVTYGALRAAGWATGGIEADTSYLPWLKGTDWAVLVVPVALILTNFIGATRDRIGKLAYLASVCALYTGFVLSLHFGWSGFVVIFAAAGSMFHAVEYLAIVTHYARRREAVGSPGRFRTLARYWTLFLGGYVLALGSVGVLASRPDSGLVVLWQGLNLWAAFVHYAFDGMIWKLRRPETAAALGVTQP</sequence>